<keyword evidence="3" id="KW-0805">Transcription regulation</keyword>
<proteinExistence type="evidence at transcript level"/>
<sequence length="489" mass="51977">MNQQYIPDWSGAMVDTFAPLGGGDDDGLIELLWCNGHVVMQSQAALRKPSRPDKAAAPAAVQDEDAAAAAAAWFQYQVEDPLERDDLFAELFGEAQAAVDAGRGACCKEEAEERGGDEDARQSSGMMPPPQPLPREVKACPGDGAAARTSAGCCEATATATEGAESSMLTIGSSFCGSNHVQQTTPRARGAAAPPGAAKDVARARGAATDTSSATRSRSCTTKSEHPGPGAAAAAARRSGKRKQSDATDAEVRSPPLPARPQSFHTAASIDDDRECMLDVEFESADVTCEPAQKTAAAKRRRAAEVHNLSERRRRDRINEKMKALQELIPHCNKTDKASMLDEAIEYLKSLQLQLQIMWMGGGMAAAAAPVVFPAGVHQYMQRMVAGPPPHHVASMPGMPFMAPPVPDLYARYLAVDHRHLPPPPPPLVAPPPYTVQQHCLQGTMGFYQRQNPALPPPPTAVPAGSPSDGILHKKYENCGKPEIQGMTG</sequence>
<feature type="compositionally biased region" description="Basic and acidic residues" evidence="6">
    <location>
        <begin position="243"/>
        <end position="252"/>
    </location>
</feature>
<evidence type="ECO:0000256" key="1">
    <source>
        <dbReference type="ARBA" id="ARBA00004123"/>
    </source>
</evidence>
<feature type="transmembrane region" description="Helical" evidence="7">
    <location>
        <begin position="357"/>
        <end position="377"/>
    </location>
</feature>
<evidence type="ECO:0000256" key="2">
    <source>
        <dbReference type="ARBA" id="ARBA00005510"/>
    </source>
</evidence>
<keyword evidence="4" id="KW-0804">Transcription</keyword>
<dbReference type="SUPFAM" id="SSF47459">
    <property type="entry name" value="HLH, helix-loop-helix DNA-binding domain"/>
    <property type="match status" value="1"/>
</dbReference>
<keyword evidence="5" id="KW-0539">Nucleus</keyword>
<dbReference type="CDD" id="cd11445">
    <property type="entry name" value="bHLH_AtPIF_like"/>
    <property type="match status" value="1"/>
</dbReference>
<feature type="region of interest" description="Disordered" evidence="6">
    <location>
        <begin position="457"/>
        <end position="489"/>
    </location>
</feature>
<dbReference type="GO" id="GO:0005634">
    <property type="term" value="C:nucleus"/>
    <property type="evidence" value="ECO:0007669"/>
    <property type="project" value="UniProtKB-SubCell"/>
</dbReference>
<feature type="region of interest" description="Disordered" evidence="6">
    <location>
        <begin position="106"/>
        <end position="144"/>
    </location>
</feature>
<protein>
    <submittedName>
        <fullName evidence="9">Phytochrome-interacting factor-5</fullName>
    </submittedName>
</protein>
<keyword evidence="7" id="KW-0812">Transmembrane</keyword>
<feature type="region of interest" description="Disordered" evidence="6">
    <location>
        <begin position="179"/>
        <end position="270"/>
    </location>
</feature>
<dbReference type="PANTHER" id="PTHR46807">
    <property type="entry name" value="TRANSCRIPTION FACTOR PIF3"/>
    <property type="match status" value="1"/>
</dbReference>
<evidence type="ECO:0000256" key="5">
    <source>
        <dbReference type="ARBA" id="ARBA00023242"/>
    </source>
</evidence>
<dbReference type="InterPro" id="IPR047265">
    <property type="entry name" value="PIF1-like_bHLH"/>
</dbReference>
<evidence type="ECO:0000256" key="7">
    <source>
        <dbReference type="SAM" id="Phobius"/>
    </source>
</evidence>
<reference evidence="9" key="1">
    <citation type="submission" date="2018-01" db="EMBL/GenBank/DDBJ databases">
        <title>ScGAI is a key regulator of culm development in sugarcane.</title>
        <authorList>
            <person name="Tavares R.G."/>
            <person name="Lakshmanan P."/>
            <person name="Peiter E."/>
            <person name="O'Connell A."/>
            <person name="Caldana C."/>
            <person name="Vicentini R."/>
            <person name="Soares J.S."/>
            <person name="Menossi M."/>
        </authorList>
    </citation>
    <scope>NUCLEOTIDE SEQUENCE</scope>
</reference>
<accession>A0A2U8KGI4</accession>
<name>A0A2U8KGI4_9POAL</name>
<dbReference type="InterPro" id="IPR011598">
    <property type="entry name" value="bHLH_dom"/>
</dbReference>
<dbReference type="SMART" id="SM00353">
    <property type="entry name" value="HLH"/>
    <property type="match status" value="1"/>
</dbReference>
<dbReference type="AlphaFoldDB" id="A0A2U8KGI4"/>
<evidence type="ECO:0000259" key="8">
    <source>
        <dbReference type="PROSITE" id="PS50888"/>
    </source>
</evidence>
<keyword evidence="7" id="KW-1133">Transmembrane helix</keyword>
<feature type="compositionally biased region" description="Basic and acidic residues" evidence="6">
    <location>
        <begin position="106"/>
        <end position="121"/>
    </location>
</feature>
<dbReference type="Pfam" id="PF00010">
    <property type="entry name" value="HLH"/>
    <property type="match status" value="1"/>
</dbReference>
<dbReference type="GO" id="GO:0003700">
    <property type="term" value="F:DNA-binding transcription factor activity"/>
    <property type="evidence" value="ECO:0007669"/>
    <property type="project" value="InterPro"/>
</dbReference>
<dbReference type="InterPro" id="IPR036638">
    <property type="entry name" value="HLH_DNA-bd_sf"/>
</dbReference>
<evidence type="ECO:0000256" key="4">
    <source>
        <dbReference type="ARBA" id="ARBA00023163"/>
    </source>
</evidence>
<feature type="compositionally biased region" description="Low complexity" evidence="6">
    <location>
        <begin position="186"/>
        <end position="222"/>
    </location>
</feature>
<keyword evidence="7" id="KW-0472">Membrane</keyword>
<dbReference type="Gene3D" id="4.10.280.10">
    <property type="entry name" value="Helix-loop-helix DNA-binding domain"/>
    <property type="match status" value="1"/>
</dbReference>
<dbReference type="PANTHER" id="PTHR46807:SF7">
    <property type="entry name" value="BHLH DOMAIN-CONTAINING PROTEIN"/>
    <property type="match status" value="1"/>
</dbReference>
<evidence type="ECO:0000313" key="9">
    <source>
        <dbReference type="EMBL" id="AWK91184.1"/>
    </source>
</evidence>
<organism evidence="9">
    <name type="scientific">Saccharum hybrid cultivar SP80-3280</name>
    <dbReference type="NCBI Taxonomy" id="193079"/>
    <lineage>
        <taxon>Eukaryota</taxon>
        <taxon>Viridiplantae</taxon>
        <taxon>Streptophyta</taxon>
        <taxon>Embryophyta</taxon>
        <taxon>Tracheophyta</taxon>
        <taxon>Spermatophyta</taxon>
        <taxon>Magnoliopsida</taxon>
        <taxon>Liliopsida</taxon>
        <taxon>Poales</taxon>
        <taxon>Poaceae</taxon>
        <taxon>PACMAD clade</taxon>
        <taxon>Panicoideae</taxon>
        <taxon>Andropogonodae</taxon>
        <taxon>Andropogoneae</taxon>
        <taxon>Saccharinae</taxon>
        <taxon>Saccharum</taxon>
        <taxon>Saccharum officinarum species complex</taxon>
    </lineage>
</organism>
<dbReference type="PROSITE" id="PS50888">
    <property type="entry name" value="BHLH"/>
    <property type="match status" value="1"/>
</dbReference>
<dbReference type="EMBL" id="MG766283">
    <property type="protein sequence ID" value="AWK91184.1"/>
    <property type="molecule type" value="mRNA"/>
</dbReference>
<dbReference type="FunFam" id="4.10.280.10:FF:000004">
    <property type="entry name" value="Basic helix-loop-helix transcription factor"/>
    <property type="match status" value="1"/>
</dbReference>
<evidence type="ECO:0000256" key="3">
    <source>
        <dbReference type="ARBA" id="ARBA00023015"/>
    </source>
</evidence>
<evidence type="ECO:0000256" key="6">
    <source>
        <dbReference type="SAM" id="MobiDB-lite"/>
    </source>
</evidence>
<comment type="subcellular location">
    <subcellularLocation>
        <location evidence="1">Nucleus</location>
    </subcellularLocation>
</comment>
<feature type="compositionally biased region" description="Basic and acidic residues" evidence="6">
    <location>
        <begin position="471"/>
        <end position="480"/>
    </location>
</feature>
<comment type="similarity">
    <text evidence="2">Belongs to the bHLH protein family.</text>
</comment>
<feature type="domain" description="BHLH" evidence="8">
    <location>
        <begin position="302"/>
        <end position="351"/>
    </location>
</feature>
<dbReference type="GO" id="GO:0046983">
    <property type="term" value="F:protein dimerization activity"/>
    <property type="evidence" value="ECO:0007669"/>
    <property type="project" value="InterPro"/>
</dbReference>
<dbReference type="InterPro" id="IPR044273">
    <property type="entry name" value="PIF3-like"/>
</dbReference>